<dbReference type="EMBL" id="BAABAV010000003">
    <property type="protein sequence ID" value="GAA4270326.1"/>
    <property type="molecule type" value="Genomic_DNA"/>
</dbReference>
<dbReference type="InterPro" id="IPR032710">
    <property type="entry name" value="NTF2-like_dom_sf"/>
</dbReference>
<accession>A0ABP8EDU8</accession>
<gene>
    <name evidence="1" type="ORF">GCM10022257_24270</name>
</gene>
<name>A0ABP8EDU8_9FLAO</name>
<protein>
    <recommendedName>
        <fullName evidence="3">SnoaL-like domain-containing protein</fullName>
    </recommendedName>
</protein>
<evidence type="ECO:0000313" key="2">
    <source>
        <dbReference type="Proteomes" id="UP001500027"/>
    </source>
</evidence>
<evidence type="ECO:0008006" key="3">
    <source>
        <dbReference type="Google" id="ProtNLM"/>
    </source>
</evidence>
<dbReference type="RefSeq" id="WP_139002690.1">
    <property type="nucleotide sequence ID" value="NZ_BAABAV010000003.1"/>
</dbReference>
<dbReference type="PANTHER" id="PTHR38436:SF1">
    <property type="entry name" value="ESTER CYCLASE"/>
    <property type="match status" value="1"/>
</dbReference>
<dbReference type="InterPro" id="IPR009959">
    <property type="entry name" value="Cyclase_SnoaL-like"/>
</dbReference>
<sequence length="305" mass="34730">MKKLFVFWLATILFVACQNEPQRYFSESPEIESFKTSLEQYKNGEWDAWSAHFADTTKFHVNSNKGISLEEFKEGQHDITSNFSSYGFLDQGSFIEMVLDKDDETWVNYWATWQGTLKANDKKINIPVHITSRYIDGKVVDFYNYWDSAPLTTALAEIEKANGMPADEKDLNNKIDTFVNEFLNKQDSSVLDGLLADDYIRYMNDEKVASSPEELVTSMGVFFKGFPDFKITNPHRSSLAGNTIFVHWKMTGTNTGEFNGSAATGKEVKISGLSRLHFNGQGQLDEENVFFDQLSLMQQLGKTLN</sequence>
<proteinExistence type="predicted"/>
<dbReference type="Proteomes" id="UP001500027">
    <property type="component" value="Unassembled WGS sequence"/>
</dbReference>
<dbReference type="SUPFAM" id="SSF54427">
    <property type="entry name" value="NTF2-like"/>
    <property type="match status" value="2"/>
</dbReference>
<dbReference type="Gene3D" id="3.10.450.50">
    <property type="match status" value="2"/>
</dbReference>
<dbReference type="Pfam" id="PF07366">
    <property type="entry name" value="SnoaL"/>
    <property type="match status" value="1"/>
</dbReference>
<organism evidence="1 2">
    <name type="scientific">Hyunsoonleella aestuarii</name>
    <dbReference type="NCBI Taxonomy" id="912802"/>
    <lineage>
        <taxon>Bacteria</taxon>
        <taxon>Pseudomonadati</taxon>
        <taxon>Bacteroidota</taxon>
        <taxon>Flavobacteriia</taxon>
        <taxon>Flavobacteriales</taxon>
        <taxon>Flavobacteriaceae</taxon>
    </lineage>
</organism>
<comment type="caution">
    <text evidence="1">The sequence shown here is derived from an EMBL/GenBank/DDBJ whole genome shotgun (WGS) entry which is preliminary data.</text>
</comment>
<reference evidence="2" key="1">
    <citation type="journal article" date="2019" name="Int. J. Syst. Evol. Microbiol.">
        <title>The Global Catalogue of Microorganisms (GCM) 10K type strain sequencing project: providing services to taxonomists for standard genome sequencing and annotation.</title>
        <authorList>
            <consortium name="The Broad Institute Genomics Platform"/>
            <consortium name="The Broad Institute Genome Sequencing Center for Infectious Disease"/>
            <person name="Wu L."/>
            <person name="Ma J."/>
        </authorList>
    </citation>
    <scope>NUCLEOTIDE SEQUENCE [LARGE SCALE GENOMIC DNA]</scope>
    <source>
        <strain evidence="2">JCM 17452</strain>
    </source>
</reference>
<keyword evidence="2" id="KW-1185">Reference proteome</keyword>
<evidence type="ECO:0000313" key="1">
    <source>
        <dbReference type="EMBL" id="GAA4270326.1"/>
    </source>
</evidence>
<dbReference type="PANTHER" id="PTHR38436">
    <property type="entry name" value="POLYKETIDE CYCLASE SNOAL-LIKE DOMAIN"/>
    <property type="match status" value="1"/>
</dbReference>
<dbReference type="PROSITE" id="PS51257">
    <property type="entry name" value="PROKAR_LIPOPROTEIN"/>
    <property type="match status" value="1"/>
</dbReference>